<proteinExistence type="predicted"/>
<keyword evidence="4" id="KW-1185">Reference proteome</keyword>
<feature type="domain" description="Actin homologue MreB-like C-terminal" evidence="2">
    <location>
        <begin position="125"/>
        <end position="239"/>
    </location>
</feature>
<dbReference type="Pfam" id="PF17989">
    <property type="entry name" value="ALP_N"/>
    <property type="match status" value="1"/>
</dbReference>
<dbReference type="EMBL" id="SLXA01000014">
    <property type="protein sequence ID" value="TCO82895.1"/>
    <property type="molecule type" value="Genomic_DNA"/>
</dbReference>
<feature type="domain" description="Actin-like protein N-terminal" evidence="1">
    <location>
        <begin position="19"/>
        <end position="104"/>
    </location>
</feature>
<protein>
    <submittedName>
        <fullName evidence="3">Plasmid segregation actin-type ATPase ParM</fullName>
    </submittedName>
</protein>
<evidence type="ECO:0000259" key="2">
    <source>
        <dbReference type="Pfam" id="PF21522"/>
    </source>
</evidence>
<dbReference type="InterPro" id="IPR040607">
    <property type="entry name" value="ALP_N"/>
</dbReference>
<dbReference type="AlphaFoldDB" id="A0A4R2LIC1"/>
<evidence type="ECO:0000259" key="1">
    <source>
        <dbReference type="Pfam" id="PF17989"/>
    </source>
</evidence>
<organism evidence="3 4">
    <name type="scientific">Frisingicoccus caecimuris</name>
    <dbReference type="NCBI Taxonomy" id="1796636"/>
    <lineage>
        <taxon>Bacteria</taxon>
        <taxon>Bacillati</taxon>
        <taxon>Bacillota</taxon>
        <taxon>Clostridia</taxon>
        <taxon>Lachnospirales</taxon>
        <taxon>Lachnospiraceae</taxon>
        <taxon>Frisingicoccus</taxon>
    </lineage>
</organism>
<dbReference type="SUPFAM" id="SSF53067">
    <property type="entry name" value="Actin-like ATPase domain"/>
    <property type="match status" value="1"/>
</dbReference>
<accession>A0A4R2LIC1</accession>
<evidence type="ECO:0000313" key="4">
    <source>
        <dbReference type="Proteomes" id="UP000295711"/>
    </source>
</evidence>
<name>A0A4R2LIC1_9FIRM</name>
<dbReference type="InterPro" id="IPR049067">
    <property type="entry name" value="MreB-like_C"/>
</dbReference>
<dbReference type="Pfam" id="PF21522">
    <property type="entry name" value="MreB-like_C"/>
    <property type="match status" value="1"/>
</dbReference>
<dbReference type="RefSeq" id="WP_165873366.1">
    <property type="nucleotide sequence ID" value="NZ_JANKAQ010000015.1"/>
</dbReference>
<dbReference type="InterPro" id="IPR043129">
    <property type="entry name" value="ATPase_NBD"/>
</dbReference>
<gene>
    <name evidence="3" type="ORF">EV212_1146</name>
</gene>
<reference evidence="3 4" key="1">
    <citation type="submission" date="2019-03" db="EMBL/GenBank/DDBJ databases">
        <title>Genomic Encyclopedia of Type Strains, Phase IV (KMG-IV): sequencing the most valuable type-strain genomes for metagenomic binning, comparative biology and taxonomic classification.</title>
        <authorList>
            <person name="Goeker M."/>
        </authorList>
    </citation>
    <scope>NUCLEOTIDE SEQUENCE [LARGE SCALE GENOMIC DNA]</scope>
    <source>
        <strain evidence="3 4">DSM 28559</strain>
    </source>
</reference>
<dbReference type="Gene3D" id="3.30.420.40">
    <property type="match status" value="2"/>
</dbReference>
<evidence type="ECO:0000313" key="3">
    <source>
        <dbReference type="EMBL" id="TCO82895.1"/>
    </source>
</evidence>
<comment type="caution">
    <text evidence="3">The sequence shown here is derived from an EMBL/GenBank/DDBJ whole genome shotgun (WGS) entry which is preliminary data.</text>
</comment>
<dbReference type="Proteomes" id="UP000295711">
    <property type="component" value="Unassembled WGS sequence"/>
</dbReference>
<sequence>MCLKQETHFQLCEKRIPYQRDKTQDYRFFILTLFAIAMELEKKEQIFPEDVVQIELPIGLPPKHYAELCEKYEAFFKAEGKVLELDYCGKAYYICIKDCRAFMQDLAAMATITNEIKEIPKAVGIDIGGYTADYLLMRFGRPDLTVCDSMEKGVITMYNEIISSVNSEYDMLLEDADVDSIIRGQIQYYDENVVRLVESMVQDFVTDLLNSIRERGIDPKTTFVIFIGGGALILKRFLEKVDRLGKFLFIEDPKANAKGYGILYQVYQSQNGK</sequence>